<dbReference type="CDD" id="cd01948">
    <property type="entry name" value="EAL"/>
    <property type="match status" value="1"/>
</dbReference>
<dbReference type="OrthoDB" id="9813903at2"/>
<feature type="domain" description="EAL" evidence="1">
    <location>
        <begin position="554"/>
        <end position="808"/>
    </location>
</feature>
<dbReference type="Gene3D" id="3.20.20.450">
    <property type="entry name" value="EAL domain"/>
    <property type="match status" value="1"/>
</dbReference>
<dbReference type="SMART" id="SM00052">
    <property type="entry name" value="EAL"/>
    <property type="match status" value="1"/>
</dbReference>
<dbReference type="Proteomes" id="UP000186609">
    <property type="component" value="Chromosome"/>
</dbReference>
<dbReference type="InterPro" id="IPR029787">
    <property type="entry name" value="Nucleotide_cyclase"/>
</dbReference>
<dbReference type="SUPFAM" id="SSF55785">
    <property type="entry name" value="PYP-like sensor domain (PAS domain)"/>
    <property type="match status" value="1"/>
</dbReference>
<organism evidence="3 4">
    <name type="scientific">Rhodoferax koreensis</name>
    <dbReference type="NCBI Taxonomy" id="1842727"/>
    <lineage>
        <taxon>Bacteria</taxon>
        <taxon>Pseudomonadati</taxon>
        <taxon>Pseudomonadota</taxon>
        <taxon>Betaproteobacteria</taxon>
        <taxon>Burkholderiales</taxon>
        <taxon>Comamonadaceae</taxon>
        <taxon>Rhodoferax</taxon>
    </lineage>
</organism>
<dbReference type="CDD" id="cd01949">
    <property type="entry name" value="GGDEF"/>
    <property type="match status" value="1"/>
</dbReference>
<keyword evidence="4" id="KW-1185">Reference proteome</keyword>
<evidence type="ECO:0000313" key="3">
    <source>
        <dbReference type="EMBL" id="APW40146.1"/>
    </source>
</evidence>
<evidence type="ECO:0000259" key="2">
    <source>
        <dbReference type="PROSITE" id="PS50887"/>
    </source>
</evidence>
<dbReference type="STRING" id="1842727.RD110_25505"/>
<accession>A0A1P8K2C9</accession>
<dbReference type="NCBIfam" id="TIGR00254">
    <property type="entry name" value="GGDEF"/>
    <property type="match status" value="1"/>
</dbReference>
<dbReference type="InterPro" id="IPR013656">
    <property type="entry name" value="PAS_4"/>
</dbReference>
<dbReference type="SUPFAM" id="SSF55073">
    <property type="entry name" value="Nucleotide cyclase"/>
    <property type="match status" value="1"/>
</dbReference>
<dbReference type="SUPFAM" id="SSF55781">
    <property type="entry name" value="GAF domain-like"/>
    <property type="match status" value="1"/>
</dbReference>
<dbReference type="InterPro" id="IPR029016">
    <property type="entry name" value="GAF-like_dom_sf"/>
</dbReference>
<dbReference type="InterPro" id="IPR052155">
    <property type="entry name" value="Biofilm_reg_signaling"/>
</dbReference>
<feature type="domain" description="GGDEF" evidence="2">
    <location>
        <begin position="412"/>
        <end position="545"/>
    </location>
</feature>
<gene>
    <name evidence="3" type="ORF">RD110_25505</name>
</gene>
<dbReference type="Gene3D" id="3.30.450.20">
    <property type="entry name" value="PAS domain"/>
    <property type="match status" value="1"/>
</dbReference>
<dbReference type="PROSITE" id="PS50883">
    <property type="entry name" value="EAL"/>
    <property type="match status" value="1"/>
</dbReference>
<dbReference type="PROSITE" id="PS50887">
    <property type="entry name" value="GGDEF"/>
    <property type="match status" value="1"/>
</dbReference>
<dbReference type="Pfam" id="PF08448">
    <property type="entry name" value="PAS_4"/>
    <property type="match status" value="1"/>
</dbReference>
<sequence length="823" mass="88841">MTAPAPPVVPANSSEISGLIETLHAAGQRLEELTAGEVDSVTNRQGRTFLLRRSQDQLRQSEAAKQAAILNSLPAHVALLDTYGRILSVNDAWRRFASPHVLHGHGYEVGLNYLDLCDGVGGGEAGEHDGQPDARHAARGIRAVVNAEIAQFSLEYACLVAGARRWFLMTVTPLTSALPNGAVVMHLDVTERHVANDRIAYLNRVYAVLSGINTLIVRVRQRDELFKEACRIAVADGGFRMAMVALADPVTGCMQPAMAAGAEGTDAASLAQVRHGFAATEGALVGDTMSARAIAQRKAVVCHGSLEGVGGMTAAAYAEARIGAVVVLPLFVAEGAVGVLVLYACEAEFFHAEELKLLSELAGDIAFAIDHIDKQERLDYLAYYDVLTGLANRSLFLERMAQVLRGATAGRHRVALYLIDLERFKNINDSLGRPAGDKLLRQVAQWITVFLRDANLVARVGPDLFAVMLPQVRQEGDVARLLEKTMKAFVEHSFHLGPNELRLAAKVGIAVFPDDASDADALFKNAEAALKKAKNGGDRYLFYTQRMNDSVAGRLTLESQLRRALERQEYVLHYQPKIHLATGQLTGVEALIRWQNPRTGLVPPGDFIPVLEETGLICEVGRWALQQAIADHLRWRTMGLTAVRIAVNVSALQLRDRGFIAQVQAAVGVDALASSGLEIEITESLAMDNVAASIGSLLALRAMGITVAIDDFGTGFSSLSYLAKLPVDTLKIDRAFVIDMTSGAQGLALVSTIIELAHSLKLKVVAEGVETAQQQSLLRAMGCDEMQGYLFSRPVPRELLESQFLAPAATQPMAAFTASTVRP</sequence>
<dbReference type="PANTHER" id="PTHR44757">
    <property type="entry name" value="DIGUANYLATE CYCLASE DGCP"/>
    <property type="match status" value="1"/>
</dbReference>
<proteinExistence type="predicted"/>
<dbReference type="AlphaFoldDB" id="A0A1P8K2C9"/>
<evidence type="ECO:0000259" key="1">
    <source>
        <dbReference type="PROSITE" id="PS50883"/>
    </source>
</evidence>
<name>A0A1P8K2C9_9BURK</name>
<reference evidence="3 4" key="1">
    <citation type="submission" date="2017-01" db="EMBL/GenBank/DDBJ databases">
        <authorList>
            <person name="Mah S.A."/>
            <person name="Swanson W.J."/>
            <person name="Moy G.W."/>
            <person name="Vacquier V.D."/>
        </authorList>
    </citation>
    <scope>NUCLEOTIDE SEQUENCE [LARGE SCALE GENOMIC DNA]</scope>
    <source>
        <strain evidence="3 4">DCY110</strain>
    </source>
</reference>
<evidence type="ECO:0000313" key="4">
    <source>
        <dbReference type="Proteomes" id="UP000186609"/>
    </source>
</evidence>
<dbReference type="RefSeq" id="WP_076203515.1">
    <property type="nucleotide sequence ID" value="NZ_CP019236.1"/>
</dbReference>
<dbReference type="InterPro" id="IPR003018">
    <property type="entry name" value="GAF"/>
</dbReference>
<dbReference type="SMART" id="SM00267">
    <property type="entry name" value="GGDEF"/>
    <property type="match status" value="1"/>
</dbReference>
<dbReference type="PANTHER" id="PTHR44757:SF2">
    <property type="entry name" value="BIOFILM ARCHITECTURE MAINTENANCE PROTEIN MBAA"/>
    <property type="match status" value="1"/>
</dbReference>
<dbReference type="Gene3D" id="3.30.450.40">
    <property type="match status" value="1"/>
</dbReference>
<dbReference type="SUPFAM" id="SSF141868">
    <property type="entry name" value="EAL domain-like"/>
    <property type="match status" value="1"/>
</dbReference>
<dbReference type="FunFam" id="3.20.20.450:FF:000001">
    <property type="entry name" value="Cyclic di-GMP phosphodiesterase yahA"/>
    <property type="match status" value="1"/>
</dbReference>
<dbReference type="Gene3D" id="3.30.70.270">
    <property type="match status" value="1"/>
</dbReference>
<dbReference type="EMBL" id="CP019236">
    <property type="protein sequence ID" value="APW40146.1"/>
    <property type="molecule type" value="Genomic_DNA"/>
</dbReference>
<dbReference type="Pfam" id="PF00990">
    <property type="entry name" value="GGDEF"/>
    <property type="match status" value="1"/>
</dbReference>
<protein>
    <recommendedName>
        <fullName evidence="5">Bifunctional diguanylate cyclase/phosphodiesterase</fullName>
    </recommendedName>
</protein>
<evidence type="ECO:0008006" key="5">
    <source>
        <dbReference type="Google" id="ProtNLM"/>
    </source>
</evidence>
<dbReference type="InterPro" id="IPR000160">
    <property type="entry name" value="GGDEF_dom"/>
</dbReference>
<dbReference type="InterPro" id="IPR043128">
    <property type="entry name" value="Rev_trsase/Diguanyl_cyclase"/>
</dbReference>
<dbReference type="InterPro" id="IPR001633">
    <property type="entry name" value="EAL_dom"/>
</dbReference>
<dbReference type="InterPro" id="IPR035965">
    <property type="entry name" value="PAS-like_dom_sf"/>
</dbReference>
<dbReference type="Pfam" id="PF13185">
    <property type="entry name" value="GAF_2"/>
    <property type="match status" value="1"/>
</dbReference>
<dbReference type="InterPro" id="IPR035919">
    <property type="entry name" value="EAL_sf"/>
</dbReference>
<dbReference type="Pfam" id="PF00563">
    <property type="entry name" value="EAL"/>
    <property type="match status" value="1"/>
</dbReference>
<dbReference type="KEGG" id="rhy:RD110_25505"/>